<reference evidence="2" key="1">
    <citation type="submission" date="2024-06" db="EMBL/GenBank/DDBJ databases">
        <authorList>
            <person name="Fan A."/>
            <person name="Zhang F.Y."/>
            <person name="Zhang L."/>
        </authorList>
    </citation>
    <scope>NUCLEOTIDE SEQUENCE</scope>
    <source>
        <strain evidence="2">Y61</strain>
    </source>
</reference>
<protein>
    <submittedName>
        <fullName evidence="2">DUF1835 domain-containing protein</fullName>
    </submittedName>
</protein>
<dbReference type="Pfam" id="PF08874">
    <property type="entry name" value="DUF1835"/>
    <property type="match status" value="1"/>
</dbReference>
<gene>
    <name evidence="2" type="ORF">ABNN70_02545</name>
</gene>
<name>A0AAU8IFX0_9BACL</name>
<sequence>MYEKLAEAISRLNERESKWMLLHLFQEAAVAEQVPDEQRLARRMRRMYEDLICLQPEQPLTEAALNHWHIVFGDSAAGSLKFGLSSMKAWRRQVVTVSTDLSVGPLIRLNDAHGLHRRTTWMKENFNGYFFDEDSNAALIDQLNAIRAIPEQVPVTIWASDNAWEQCGLCLVVCLLCSRTNPIQAINPSDFEKKRLEMFGEGTITAYSGQLAPETLAMLYKKRYKIRH</sequence>
<dbReference type="AlphaFoldDB" id="A0AAU8IFX0"/>
<organism evidence="2">
    <name type="scientific">Sporolactobacillus sp. Y61</name>
    <dbReference type="NCBI Taxonomy" id="3160863"/>
    <lineage>
        <taxon>Bacteria</taxon>
        <taxon>Bacillati</taxon>
        <taxon>Bacillota</taxon>
        <taxon>Bacilli</taxon>
        <taxon>Bacillales</taxon>
        <taxon>Sporolactobacillaceae</taxon>
        <taxon>Sporolactobacillus</taxon>
    </lineage>
</organism>
<accession>A0AAU8IFX0</accession>
<evidence type="ECO:0000313" key="2">
    <source>
        <dbReference type="EMBL" id="XCJ17425.1"/>
    </source>
</evidence>
<evidence type="ECO:0000259" key="1">
    <source>
        <dbReference type="Pfam" id="PF08874"/>
    </source>
</evidence>
<dbReference type="InterPro" id="IPR014973">
    <property type="entry name" value="DUF1835"/>
</dbReference>
<proteinExistence type="predicted"/>
<dbReference type="EMBL" id="CP159510">
    <property type="protein sequence ID" value="XCJ17425.1"/>
    <property type="molecule type" value="Genomic_DNA"/>
</dbReference>
<dbReference type="RefSeq" id="WP_353948671.1">
    <property type="nucleotide sequence ID" value="NZ_CP159510.1"/>
</dbReference>
<feature type="domain" description="DUF1835" evidence="1">
    <location>
        <begin position="69"/>
        <end position="187"/>
    </location>
</feature>